<proteinExistence type="predicted"/>
<evidence type="ECO:0000256" key="1">
    <source>
        <dbReference type="SAM" id="Phobius"/>
    </source>
</evidence>
<gene>
    <name evidence="2" type="ORF">P154DRAFT_120403</name>
</gene>
<keyword evidence="1" id="KW-0812">Transmembrane</keyword>
<keyword evidence="3" id="KW-1185">Reference proteome</keyword>
<evidence type="ECO:0000313" key="3">
    <source>
        <dbReference type="Proteomes" id="UP000799779"/>
    </source>
</evidence>
<name>A0A6A5X3M8_9PLEO</name>
<feature type="transmembrane region" description="Helical" evidence="1">
    <location>
        <begin position="145"/>
        <end position="164"/>
    </location>
</feature>
<sequence length="214" mass="24187">MGLVWQLSSTPLASTLSLVYILHPTSYILHSSDIQPHPSLPQSLPYQTPNAILIVTTTTHWNRNSIQICHCTCSPRFYHSVSVFLQQRAERETDTLHLIYTWEARRKGGRIGGGVGRNGNERNEKGQLVSGCCAIYMHVSRMENAIGFLILLFIVRCIGFGQMGRGFFAVRLGWFEVWGPMGDLWLMLGFVSLRARIWGWDVGAEERMVVKGFS</sequence>
<dbReference type="AlphaFoldDB" id="A0A6A5X3M8"/>
<accession>A0A6A5X3M8</accession>
<keyword evidence="1" id="KW-1133">Transmembrane helix</keyword>
<keyword evidence="1" id="KW-0472">Membrane</keyword>
<dbReference type="EMBL" id="ML977557">
    <property type="protein sequence ID" value="KAF2007522.1"/>
    <property type="molecule type" value="Genomic_DNA"/>
</dbReference>
<organism evidence="2 3">
    <name type="scientific">Amniculicola lignicola CBS 123094</name>
    <dbReference type="NCBI Taxonomy" id="1392246"/>
    <lineage>
        <taxon>Eukaryota</taxon>
        <taxon>Fungi</taxon>
        <taxon>Dikarya</taxon>
        <taxon>Ascomycota</taxon>
        <taxon>Pezizomycotina</taxon>
        <taxon>Dothideomycetes</taxon>
        <taxon>Pleosporomycetidae</taxon>
        <taxon>Pleosporales</taxon>
        <taxon>Amniculicolaceae</taxon>
        <taxon>Amniculicola</taxon>
    </lineage>
</organism>
<evidence type="ECO:0000313" key="2">
    <source>
        <dbReference type="EMBL" id="KAF2007522.1"/>
    </source>
</evidence>
<dbReference type="Proteomes" id="UP000799779">
    <property type="component" value="Unassembled WGS sequence"/>
</dbReference>
<protein>
    <submittedName>
        <fullName evidence="2">Uncharacterized protein</fullName>
    </submittedName>
</protein>
<reference evidence="2" key="1">
    <citation type="journal article" date="2020" name="Stud. Mycol.">
        <title>101 Dothideomycetes genomes: a test case for predicting lifestyles and emergence of pathogens.</title>
        <authorList>
            <person name="Haridas S."/>
            <person name="Albert R."/>
            <person name="Binder M."/>
            <person name="Bloem J."/>
            <person name="Labutti K."/>
            <person name="Salamov A."/>
            <person name="Andreopoulos B."/>
            <person name="Baker S."/>
            <person name="Barry K."/>
            <person name="Bills G."/>
            <person name="Bluhm B."/>
            <person name="Cannon C."/>
            <person name="Castanera R."/>
            <person name="Culley D."/>
            <person name="Daum C."/>
            <person name="Ezra D."/>
            <person name="Gonzalez J."/>
            <person name="Henrissat B."/>
            <person name="Kuo A."/>
            <person name="Liang C."/>
            <person name="Lipzen A."/>
            <person name="Lutzoni F."/>
            <person name="Magnuson J."/>
            <person name="Mondo S."/>
            <person name="Nolan M."/>
            <person name="Ohm R."/>
            <person name="Pangilinan J."/>
            <person name="Park H.-J."/>
            <person name="Ramirez L."/>
            <person name="Alfaro M."/>
            <person name="Sun H."/>
            <person name="Tritt A."/>
            <person name="Yoshinaga Y."/>
            <person name="Zwiers L.-H."/>
            <person name="Turgeon B."/>
            <person name="Goodwin S."/>
            <person name="Spatafora J."/>
            <person name="Crous P."/>
            <person name="Grigoriev I."/>
        </authorList>
    </citation>
    <scope>NUCLEOTIDE SEQUENCE</scope>
    <source>
        <strain evidence="2">CBS 123094</strain>
    </source>
</reference>